<protein>
    <submittedName>
        <fullName evidence="2">Uncharacterized protein</fullName>
    </submittedName>
</protein>
<feature type="compositionally biased region" description="Polar residues" evidence="1">
    <location>
        <begin position="132"/>
        <end position="141"/>
    </location>
</feature>
<sequence>MTLIKIELCGKRHPGISDKTAQLNLAKHDFTSKQGWNFFLYDVSSAIGIEVWGDPVLHPPGKCNALMNQSSWACLIYSEIQETYHVHFEQAPGSSPAQDKRKIKSKRIVTSSSDEDDMDIDMLDAKRAVGTSGISNRASRSTRQDDKDDEHEDSEEEEDNGSGSKSEQGSQPGSEETCSSGTVESGTLFKSHDGHVLYRIGTWPTHKEALPTEEGAIPMEMIVVAEIRHKERDKEKKVNYRVVESWLVQGICIGHFELGHDVEGSEEIKEMLKEYEPDSLFAEEHTEQELLDKILDEFQKTDAPSLSLDFYRYKKRKGQPTDNVLIEPPNTPKRVDGIFPQPETPWTKKNTTISTVVFFTNDCAEDHDFRLEMNLQGNLPPSDTCEDVREWLKQGGGNYKGLDSILQNDEHEGGCEYYADFEIWVLPQTRSRKTDMYCWSKDPTRKASSFMEQEHAEKYGYELYLEVAIIQDENWEQKKKIRDEELRKDPARAQKIEAARKQKGWDKAESEVSLRKGVPQVEQRMSAKIFSNSRTTSGIDDLESNVFNEPAQADDEDFMMDDNADSESEEDEDGGSLKGKMT</sequence>
<feature type="compositionally biased region" description="Acidic residues" evidence="1">
    <location>
        <begin position="147"/>
        <end position="160"/>
    </location>
</feature>
<dbReference type="AlphaFoldDB" id="A0A139GUN3"/>
<dbReference type="Proteomes" id="UP000073492">
    <property type="component" value="Unassembled WGS sequence"/>
</dbReference>
<feature type="compositionally biased region" description="Acidic residues" evidence="1">
    <location>
        <begin position="113"/>
        <end position="122"/>
    </location>
</feature>
<dbReference type="OrthoDB" id="10398453at2759"/>
<reference evidence="2 3" key="1">
    <citation type="submission" date="2015-07" db="EMBL/GenBank/DDBJ databases">
        <title>Comparative genomics of the Sigatoka disease complex on banana suggests a link between parallel evolutionary changes in Pseudocercospora fijiensis and Pseudocercospora eumusae and increased virulence on the banana host.</title>
        <authorList>
            <person name="Chang T.-C."/>
            <person name="Salvucci A."/>
            <person name="Crous P.W."/>
            <person name="Stergiopoulos I."/>
        </authorList>
    </citation>
    <scope>NUCLEOTIDE SEQUENCE [LARGE SCALE GENOMIC DNA]</scope>
    <source>
        <strain evidence="2 3">CBS 116634</strain>
    </source>
</reference>
<dbReference type="EMBL" id="LFZO01001068">
    <property type="protein sequence ID" value="KXS93910.1"/>
    <property type="molecule type" value="Genomic_DNA"/>
</dbReference>
<feature type="region of interest" description="Disordered" evidence="1">
    <location>
        <begin position="90"/>
        <end position="186"/>
    </location>
</feature>
<keyword evidence="3" id="KW-1185">Reference proteome</keyword>
<organism evidence="2 3">
    <name type="scientific">Pseudocercospora musae</name>
    <dbReference type="NCBI Taxonomy" id="113226"/>
    <lineage>
        <taxon>Eukaryota</taxon>
        <taxon>Fungi</taxon>
        <taxon>Dikarya</taxon>
        <taxon>Ascomycota</taxon>
        <taxon>Pezizomycotina</taxon>
        <taxon>Dothideomycetes</taxon>
        <taxon>Dothideomycetidae</taxon>
        <taxon>Mycosphaerellales</taxon>
        <taxon>Mycosphaerellaceae</taxon>
        <taxon>Pseudocercospora</taxon>
    </lineage>
</organism>
<feature type="region of interest" description="Disordered" evidence="1">
    <location>
        <begin position="532"/>
        <end position="582"/>
    </location>
</feature>
<evidence type="ECO:0000256" key="1">
    <source>
        <dbReference type="SAM" id="MobiDB-lite"/>
    </source>
</evidence>
<feature type="compositionally biased region" description="Acidic residues" evidence="1">
    <location>
        <begin position="552"/>
        <end position="574"/>
    </location>
</feature>
<evidence type="ECO:0000313" key="2">
    <source>
        <dbReference type="EMBL" id="KXS93910.1"/>
    </source>
</evidence>
<evidence type="ECO:0000313" key="3">
    <source>
        <dbReference type="Proteomes" id="UP000073492"/>
    </source>
</evidence>
<feature type="compositionally biased region" description="Polar residues" evidence="1">
    <location>
        <begin position="168"/>
        <end position="185"/>
    </location>
</feature>
<name>A0A139GUN3_9PEZI</name>
<gene>
    <name evidence="2" type="ORF">AC579_10373</name>
</gene>
<accession>A0A139GUN3</accession>
<feature type="non-terminal residue" evidence="2">
    <location>
        <position position="582"/>
    </location>
</feature>
<proteinExistence type="predicted"/>
<comment type="caution">
    <text evidence="2">The sequence shown here is derived from an EMBL/GenBank/DDBJ whole genome shotgun (WGS) entry which is preliminary data.</text>
</comment>